<dbReference type="InterPro" id="IPR051685">
    <property type="entry name" value="Ycf3/AcsC/BcsC/TPR_MFPF"/>
</dbReference>
<accession>A0A8E6EUF7</accession>
<keyword evidence="1" id="KW-0677">Repeat</keyword>
<keyword evidence="2 3" id="KW-0802">TPR repeat</keyword>
<evidence type="ECO:0000256" key="1">
    <source>
        <dbReference type="ARBA" id="ARBA00022737"/>
    </source>
</evidence>
<dbReference type="KEGG" id="tsph:KIH39_20430"/>
<evidence type="ECO:0000256" key="2">
    <source>
        <dbReference type="ARBA" id="ARBA00022803"/>
    </source>
</evidence>
<organism evidence="4 5">
    <name type="scientific">Telmatocola sphagniphila</name>
    <dbReference type="NCBI Taxonomy" id="1123043"/>
    <lineage>
        <taxon>Bacteria</taxon>
        <taxon>Pseudomonadati</taxon>
        <taxon>Planctomycetota</taxon>
        <taxon>Planctomycetia</taxon>
        <taxon>Gemmatales</taxon>
        <taxon>Gemmataceae</taxon>
    </lineage>
</organism>
<dbReference type="PANTHER" id="PTHR44943">
    <property type="entry name" value="CELLULOSE SYNTHASE OPERON PROTEIN C"/>
    <property type="match status" value="1"/>
</dbReference>
<feature type="repeat" description="TPR" evidence="3">
    <location>
        <begin position="198"/>
        <end position="231"/>
    </location>
</feature>
<dbReference type="AlphaFoldDB" id="A0A8E6EUF7"/>
<evidence type="ECO:0000256" key="3">
    <source>
        <dbReference type="PROSITE-ProRule" id="PRU00339"/>
    </source>
</evidence>
<evidence type="ECO:0000313" key="4">
    <source>
        <dbReference type="EMBL" id="QVL31192.1"/>
    </source>
</evidence>
<protein>
    <submittedName>
        <fullName evidence="4">Tetratricopeptide repeat protein</fullName>
    </submittedName>
</protein>
<dbReference type="Pfam" id="PF13432">
    <property type="entry name" value="TPR_16"/>
    <property type="match status" value="2"/>
</dbReference>
<dbReference type="Proteomes" id="UP000676194">
    <property type="component" value="Chromosome"/>
</dbReference>
<proteinExistence type="predicted"/>
<gene>
    <name evidence="4" type="ORF">KIH39_20430</name>
</gene>
<feature type="repeat" description="TPR" evidence="3">
    <location>
        <begin position="37"/>
        <end position="70"/>
    </location>
</feature>
<sequence>MHTCLFVIFLAPGFQIDERPEKWVVPPTKAMARSSEALTLFALGAMYAREERLLLAVSTLESAALLDPEAASIQRELVPIYLSLGRADDAKISCEKVLKQEPQDYQSRFQLARLREAQGDLKGAIEDLRLGLASPHLKGAPERRYLMQTALTSYLERTKDIAGAIASEREVVAIFTRYKDQFLDNAIFTDQRMIAAQAEAYEKLGTLHQSLKQFSEAVEPYKKARDLYLELKEDKERFSAVRLNWYLSDIAYQRGEFAESLKLLDSYILYQPNEKAPYSRKVELLRKLNRSAEILPMLEKEIARQSHQTGLKLIYAHELARTPGREAEAEKILEALIEKTTTNEPIQELLEMYQEQGRFQALVDRFNQLVMQSTPPEDRYSPERANAQRLIPLFCSCLNHSRELSTQTITFLVKQMKDNPNYHVRTWYLFGYLALFQEDRNSSEILLKKSLELPVPPYQRNLRPTVISDLMTLYSSARDWKKVIAFAKEELKTETQLPQLVEFNLTWNLARAQDHEGLWDESLKTIEQMLTQAQADQRLAIQCMRCDVLSRANRPAEAIRELEELLQKPLTAQEIYRVRATYSRVLQDAGKIEEAEKQLRLWYEQNPNDPLVNNNLGYFLLEFKGSLDESERLIRKAIQEDARLIPQRQAAKLPTETSAYLDSLGWVLHKQGKHLEAKEYLLRALNLSKAEDVTGEEWEHLGDVHVALKELTEAREAFDKAIGAYQADVWSLQKHKADSAKKKKEQLK</sequence>
<dbReference type="EMBL" id="CP074694">
    <property type="protein sequence ID" value="QVL31192.1"/>
    <property type="molecule type" value="Genomic_DNA"/>
</dbReference>
<dbReference type="PANTHER" id="PTHR44943:SF8">
    <property type="entry name" value="TPR REPEAT-CONTAINING PROTEIN MJ0263"/>
    <property type="match status" value="1"/>
</dbReference>
<name>A0A8E6EUF7_9BACT</name>
<dbReference type="RefSeq" id="WP_213495073.1">
    <property type="nucleotide sequence ID" value="NZ_CP074694.1"/>
</dbReference>
<dbReference type="SMART" id="SM00028">
    <property type="entry name" value="TPR"/>
    <property type="match status" value="7"/>
</dbReference>
<dbReference type="Gene3D" id="1.25.40.10">
    <property type="entry name" value="Tetratricopeptide repeat domain"/>
    <property type="match status" value="4"/>
</dbReference>
<reference evidence="4" key="1">
    <citation type="submission" date="2021-05" db="EMBL/GenBank/DDBJ databases">
        <title>Complete genome sequence of the cellulolytic planctomycete Telmatocola sphagniphila SP2T and characterization of the first cellulase from planctomycetes.</title>
        <authorList>
            <person name="Rakitin A.L."/>
            <person name="Beletsky A.V."/>
            <person name="Naumoff D.G."/>
            <person name="Kulichevskaya I.S."/>
            <person name="Mardanov A.V."/>
            <person name="Ravin N.V."/>
            <person name="Dedysh S.N."/>
        </authorList>
    </citation>
    <scope>NUCLEOTIDE SEQUENCE</scope>
    <source>
        <strain evidence="4">SP2T</strain>
    </source>
</reference>
<dbReference type="InterPro" id="IPR011990">
    <property type="entry name" value="TPR-like_helical_dom_sf"/>
</dbReference>
<keyword evidence="5" id="KW-1185">Reference proteome</keyword>
<dbReference type="SUPFAM" id="SSF48452">
    <property type="entry name" value="TPR-like"/>
    <property type="match status" value="3"/>
</dbReference>
<dbReference type="PROSITE" id="PS50005">
    <property type="entry name" value="TPR"/>
    <property type="match status" value="3"/>
</dbReference>
<evidence type="ECO:0000313" key="5">
    <source>
        <dbReference type="Proteomes" id="UP000676194"/>
    </source>
</evidence>
<feature type="repeat" description="TPR" evidence="3">
    <location>
        <begin position="695"/>
        <end position="728"/>
    </location>
</feature>
<dbReference type="InterPro" id="IPR019734">
    <property type="entry name" value="TPR_rpt"/>
</dbReference>